<reference evidence="2 3" key="1">
    <citation type="submission" date="2022-01" db="EMBL/GenBank/DDBJ databases">
        <title>A chromosome-scale genome assembly of the false clownfish, Amphiprion ocellaris.</title>
        <authorList>
            <person name="Ryu T."/>
        </authorList>
    </citation>
    <scope>NUCLEOTIDE SEQUENCE [LARGE SCALE GENOMIC DNA]</scope>
</reference>
<dbReference type="GeneTree" id="ENSGT01100000263473"/>
<dbReference type="PANTHER" id="PTHR45784:SF3">
    <property type="entry name" value="C-TYPE LECTIN DOMAIN FAMILY 4 MEMBER K-LIKE-RELATED"/>
    <property type="match status" value="1"/>
</dbReference>
<dbReference type="Ensembl" id="ENSAOCT00000000409.2">
    <property type="protein sequence ID" value="ENSAOCP00000008824.2"/>
    <property type="gene ID" value="ENSAOCG00000012880.2"/>
</dbReference>
<dbReference type="SMART" id="SM00034">
    <property type="entry name" value="CLECT"/>
    <property type="match status" value="2"/>
</dbReference>
<dbReference type="PROSITE" id="PS50041">
    <property type="entry name" value="C_TYPE_LECTIN_2"/>
    <property type="match status" value="2"/>
</dbReference>
<evidence type="ECO:0000313" key="3">
    <source>
        <dbReference type="Proteomes" id="UP001501940"/>
    </source>
</evidence>
<name>A0A3Q1B896_AMPOC</name>
<protein>
    <recommendedName>
        <fullName evidence="1">C-type lectin domain-containing protein</fullName>
    </recommendedName>
</protein>
<dbReference type="PANTHER" id="PTHR45784">
    <property type="entry name" value="C-TYPE LECTIN DOMAIN FAMILY 20 MEMBER A-RELATED"/>
    <property type="match status" value="1"/>
</dbReference>
<dbReference type="InterPro" id="IPR001304">
    <property type="entry name" value="C-type_lectin-like"/>
</dbReference>
<feature type="domain" description="C-type lectin" evidence="1">
    <location>
        <begin position="110"/>
        <end position="207"/>
    </location>
</feature>
<dbReference type="InterPro" id="IPR016186">
    <property type="entry name" value="C-type_lectin-like/link_sf"/>
</dbReference>
<reference evidence="2" key="2">
    <citation type="submission" date="2025-08" db="UniProtKB">
        <authorList>
            <consortium name="Ensembl"/>
        </authorList>
    </citation>
    <scope>IDENTIFICATION</scope>
</reference>
<dbReference type="AlphaFoldDB" id="A0A3Q1B896"/>
<dbReference type="Proteomes" id="UP001501940">
    <property type="component" value="Chromosome 8"/>
</dbReference>
<dbReference type="OMA" id="KWTNGSN"/>
<sequence>RQYHVVYERKNWTEAQSYCRKKYTDLVTIERMEDVNILNIMKVVELIPSGRKVWIGLFRHLSWSDGQIYSFHYWENTKLDGAGENCVAANFADSGKWSGVGCDSDLTFICYRQNVTFVYINIPMTWTEAQSYCRAHHTDLASVRNMTENQKVVELIPSGRKVWIGLFRHLSWSDGQIYSFHYWENTKLDGAGENCVAANFADSGKWSGHETRLRSADMKKITTTCSTEIEF</sequence>
<dbReference type="Pfam" id="PF00059">
    <property type="entry name" value="Lectin_C"/>
    <property type="match status" value="2"/>
</dbReference>
<organism evidence="2 3">
    <name type="scientific">Amphiprion ocellaris</name>
    <name type="common">Clown anemonefish</name>
    <dbReference type="NCBI Taxonomy" id="80972"/>
    <lineage>
        <taxon>Eukaryota</taxon>
        <taxon>Metazoa</taxon>
        <taxon>Chordata</taxon>
        <taxon>Craniata</taxon>
        <taxon>Vertebrata</taxon>
        <taxon>Euteleostomi</taxon>
        <taxon>Actinopterygii</taxon>
        <taxon>Neopterygii</taxon>
        <taxon>Teleostei</taxon>
        <taxon>Neoteleostei</taxon>
        <taxon>Acanthomorphata</taxon>
        <taxon>Ovalentaria</taxon>
        <taxon>Pomacentridae</taxon>
        <taxon>Amphiprion</taxon>
    </lineage>
</organism>
<dbReference type="Gene3D" id="3.10.100.10">
    <property type="entry name" value="Mannose-Binding Protein A, subunit A"/>
    <property type="match status" value="2"/>
</dbReference>
<keyword evidence="3" id="KW-1185">Reference proteome</keyword>
<feature type="domain" description="C-type lectin" evidence="1">
    <location>
        <begin position="1"/>
        <end position="111"/>
    </location>
</feature>
<dbReference type="SUPFAM" id="SSF56436">
    <property type="entry name" value="C-type lectin-like"/>
    <property type="match status" value="2"/>
</dbReference>
<evidence type="ECO:0000259" key="1">
    <source>
        <dbReference type="PROSITE" id="PS50041"/>
    </source>
</evidence>
<dbReference type="InterPro" id="IPR016187">
    <property type="entry name" value="CTDL_fold"/>
</dbReference>
<reference evidence="2" key="3">
    <citation type="submission" date="2025-09" db="UniProtKB">
        <authorList>
            <consortium name="Ensembl"/>
        </authorList>
    </citation>
    <scope>IDENTIFICATION</scope>
</reference>
<accession>A0A3Q1B896</accession>
<evidence type="ECO:0000313" key="2">
    <source>
        <dbReference type="Ensembl" id="ENSAOCP00000008824.2"/>
    </source>
</evidence>
<proteinExistence type="predicted"/>